<reference evidence="1 2" key="1">
    <citation type="journal article" date="2009" name="Proc. Natl. Acad. Sci. U.S.A.">
        <title>Biogeography of the Sulfolobus islandicus pan-genome.</title>
        <authorList>
            <person name="Reno M.L."/>
            <person name="Held N.L."/>
            <person name="Fields C.J."/>
            <person name="Burke P.V."/>
            <person name="Whitaker R.J."/>
        </authorList>
    </citation>
    <scope>NUCLEOTIDE SEQUENCE [LARGE SCALE GENOMIC DNA]</scope>
    <source>
        <strain evidence="2">Y.G.57.14 / Yellowstone #1</strain>
    </source>
</reference>
<evidence type="ECO:0000313" key="2">
    <source>
        <dbReference type="Proteomes" id="UP000002308"/>
    </source>
</evidence>
<dbReference type="AlphaFoldDB" id="C3NDG9"/>
<name>C3NDG9_SACI7</name>
<proteinExistence type="predicted"/>
<gene>
    <name evidence="1" type="ordered locus">YG5714_1091</name>
</gene>
<protein>
    <submittedName>
        <fullName evidence="1">Uncharacterized protein</fullName>
    </submittedName>
</protein>
<dbReference type="KEGG" id="siy:YG5714_1091"/>
<accession>C3NDG9</accession>
<evidence type="ECO:0000313" key="1">
    <source>
        <dbReference type="EMBL" id="ACP45358.1"/>
    </source>
</evidence>
<dbReference type="Proteomes" id="UP000002308">
    <property type="component" value="Chromosome"/>
</dbReference>
<dbReference type="HOGENOM" id="CLU_3148147_0_0_2"/>
<organism evidence="1 2">
    <name type="scientific">Saccharolobus islandicus (strain Y.G.57.14 / Yellowstone #1)</name>
    <name type="common">Sulfolobus islandicus</name>
    <dbReference type="NCBI Taxonomy" id="439386"/>
    <lineage>
        <taxon>Archaea</taxon>
        <taxon>Thermoproteota</taxon>
        <taxon>Thermoprotei</taxon>
        <taxon>Sulfolobales</taxon>
        <taxon>Sulfolobaceae</taxon>
        <taxon>Saccharolobus</taxon>
    </lineage>
</organism>
<sequence>MEEPKLREDGIEINRIVLNPIYKYSCDCCVDGFYQQYLWGRKDYSTFT</sequence>
<dbReference type="EMBL" id="CP001403">
    <property type="protein sequence ID" value="ACP45358.1"/>
    <property type="molecule type" value="Genomic_DNA"/>
</dbReference>